<dbReference type="PANTHER" id="PTHR35006:SF2">
    <property type="entry name" value="GLYOXALASE FAMILY PROTEIN (AFU_ORTHOLOGUE AFUA_5G14830)"/>
    <property type="match status" value="1"/>
</dbReference>
<accession>A0A9W8XKN6</accession>
<dbReference type="InterPro" id="IPR029068">
    <property type="entry name" value="Glyas_Bleomycin-R_OHBP_Dase"/>
</dbReference>
<dbReference type="CDD" id="cd07262">
    <property type="entry name" value="VOC_like"/>
    <property type="match status" value="1"/>
</dbReference>
<dbReference type="RefSeq" id="XP_056071426.1">
    <property type="nucleotide sequence ID" value="XM_056214159.1"/>
</dbReference>
<evidence type="ECO:0008006" key="3">
    <source>
        <dbReference type="Google" id="ProtNLM"/>
    </source>
</evidence>
<dbReference type="GeneID" id="80908912"/>
<protein>
    <recommendedName>
        <fullName evidence="3">Glyoxalase/bleomycin resistance protein/dioxygenase</fullName>
    </recommendedName>
</protein>
<keyword evidence="2" id="KW-1185">Reference proteome</keyword>
<comment type="caution">
    <text evidence="1">The sequence shown here is derived from an EMBL/GenBank/DDBJ whole genome shotgun (WGS) entry which is preliminary data.</text>
</comment>
<organism evidence="1 2">
    <name type="scientific">Didymosphaeria variabile</name>
    <dbReference type="NCBI Taxonomy" id="1932322"/>
    <lineage>
        <taxon>Eukaryota</taxon>
        <taxon>Fungi</taxon>
        <taxon>Dikarya</taxon>
        <taxon>Ascomycota</taxon>
        <taxon>Pezizomycotina</taxon>
        <taxon>Dothideomycetes</taxon>
        <taxon>Pleosporomycetidae</taxon>
        <taxon>Pleosporales</taxon>
        <taxon>Massarineae</taxon>
        <taxon>Didymosphaeriaceae</taxon>
        <taxon>Didymosphaeria</taxon>
    </lineage>
</organism>
<gene>
    <name evidence="1" type="ORF">N0V89_005382</name>
</gene>
<dbReference type="SUPFAM" id="SSF54593">
    <property type="entry name" value="Glyoxalase/Bleomycin resistance protein/Dihydroxybiphenyl dioxygenase"/>
    <property type="match status" value="1"/>
</dbReference>
<dbReference type="OrthoDB" id="10249419at2759"/>
<sequence length="121" mass="13506">MNTDPKTSTMLDHFTFNVPTARYDEIVNWYLAALAPLNYTKQFDFPGRACGLGPDKSQVSFWIGARKDHETVDAFYEAAMEAGGKENGKPGPREMYGPHYYGAFVLDPLGNNIEVVDKTAH</sequence>
<evidence type="ECO:0000313" key="2">
    <source>
        <dbReference type="Proteomes" id="UP001140513"/>
    </source>
</evidence>
<reference evidence="1" key="1">
    <citation type="submission" date="2022-10" db="EMBL/GenBank/DDBJ databases">
        <title>Tapping the CABI collections for fungal endophytes: first genome assemblies for Collariella, Neodidymelliopsis, Ascochyta clinopodiicola, Didymella pomorum, Didymosphaeria variabile, Neocosmospora piperis and Neocucurbitaria cava.</title>
        <authorList>
            <person name="Hill R."/>
        </authorList>
    </citation>
    <scope>NUCLEOTIDE SEQUENCE</scope>
    <source>
        <strain evidence="1">IMI 356815</strain>
    </source>
</reference>
<name>A0A9W8XKN6_9PLEO</name>
<dbReference type="Gene3D" id="3.10.180.10">
    <property type="entry name" value="2,3-Dihydroxybiphenyl 1,2-Dioxygenase, domain 1"/>
    <property type="match status" value="1"/>
</dbReference>
<dbReference type="AlphaFoldDB" id="A0A9W8XKN6"/>
<dbReference type="PANTHER" id="PTHR35006">
    <property type="entry name" value="GLYOXALASE FAMILY PROTEIN (AFU_ORTHOLOGUE AFUA_5G14830)"/>
    <property type="match status" value="1"/>
</dbReference>
<evidence type="ECO:0000313" key="1">
    <source>
        <dbReference type="EMBL" id="KAJ4353652.1"/>
    </source>
</evidence>
<dbReference type="EMBL" id="JAPEUX010000004">
    <property type="protein sequence ID" value="KAJ4353652.1"/>
    <property type="molecule type" value="Genomic_DNA"/>
</dbReference>
<proteinExistence type="predicted"/>
<dbReference type="Proteomes" id="UP001140513">
    <property type="component" value="Unassembled WGS sequence"/>
</dbReference>